<keyword evidence="5" id="KW-0645">Protease</keyword>
<keyword evidence="10 13" id="KW-1133">Transmembrane helix</keyword>
<evidence type="ECO:0000313" key="15">
    <source>
        <dbReference type="EMBL" id="OGL44481.1"/>
    </source>
</evidence>
<feature type="transmembrane region" description="Helical" evidence="13">
    <location>
        <begin position="123"/>
        <end position="144"/>
    </location>
</feature>
<evidence type="ECO:0000256" key="9">
    <source>
        <dbReference type="ARBA" id="ARBA00022833"/>
    </source>
</evidence>
<protein>
    <recommendedName>
        <fullName evidence="14">Peptidase M50 domain-containing protein</fullName>
    </recommendedName>
</protein>
<dbReference type="GO" id="GO:0008237">
    <property type="term" value="F:metallopeptidase activity"/>
    <property type="evidence" value="ECO:0007669"/>
    <property type="project" value="UniProtKB-KW"/>
</dbReference>
<evidence type="ECO:0000256" key="2">
    <source>
        <dbReference type="ARBA" id="ARBA00004651"/>
    </source>
</evidence>
<keyword evidence="4" id="KW-1003">Cell membrane</keyword>
<evidence type="ECO:0000256" key="6">
    <source>
        <dbReference type="ARBA" id="ARBA00022692"/>
    </source>
</evidence>
<dbReference type="GO" id="GO:0046872">
    <property type="term" value="F:metal ion binding"/>
    <property type="evidence" value="ECO:0007669"/>
    <property type="project" value="UniProtKB-KW"/>
</dbReference>
<evidence type="ECO:0000256" key="10">
    <source>
        <dbReference type="ARBA" id="ARBA00022989"/>
    </source>
</evidence>
<evidence type="ECO:0000256" key="5">
    <source>
        <dbReference type="ARBA" id="ARBA00022670"/>
    </source>
</evidence>
<evidence type="ECO:0000256" key="11">
    <source>
        <dbReference type="ARBA" id="ARBA00023049"/>
    </source>
</evidence>
<accession>A0A1F7RSR6</accession>
<keyword evidence="12 13" id="KW-0472">Membrane</keyword>
<keyword evidence="8" id="KW-0378">Hydrolase</keyword>
<gene>
    <name evidence="15" type="ORF">A2161_12315</name>
</gene>
<feature type="transmembrane region" description="Helical" evidence="13">
    <location>
        <begin position="173"/>
        <end position="191"/>
    </location>
</feature>
<name>A0A1F7RSR6_9BACT</name>
<dbReference type="GO" id="GO:0005886">
    <property type="term" value="C:plasma membrane"/>
    <property type="evidence" value="ECO:0007669"/>
    <property type="project" value="UniProtKB-SubCell"/>
</dbReference>
<reference evidence="15 16" key="1">
    <citation type="journal article" date="2016" name="Nat. Commun.">
        <title>Thousands of microbial genomes shed light on interconnected biogeochemical processes in an aquifer system.</title>
        <authorList>
            <person name="Anantharaman K."/>
            <person name="Brown C.T."/>
            <person name="Hug L.A."/>
            <person name="Sharon I."/>
            <person name="Castelle C.J."/>
            <person name="Probst A.J."/>
            <person name="Thomas B.C."/>
            <person name="Singh A."/>
            <person name="Wilkins M.J."/>
            <person name="Karaoz U."/>
            <person name="Brodie E.L."/>
            <person name="Williams K.H."/>
            <person name="Hubbard S.S."/>
            <person name="Banfield J.F."/>
        </authorList>
    </citation>
    <scope>NUCLEOTIDE SEQUENCE [LARGE SCALE GENOMIC DNA]</scope>
</reference>
<comment type="similarity">
    <text evidence="3">Belongs to the peptidase M50B family.</text>
</comment>
<evidence type="ECO:0000256" key="3">
    <source>
        <dbReference type="ARBA" id="ARBA00007931"/>
    </source>
</evidence>
<evidence type="ECO:0000256" key="1">
    <source>
        <dbReference type="ARBA" id="ARBA00001947"/>
    </source>
</evidence>
<feature type="transmembrane region" description="Helical" evidence="13">
    <location>
        <begin position="60"/>
        <end position="84"/>
    </location>
</feature>
<feature type="transmembrane region" description="Helical" evidence="13">
    <location>
        <begin position="91"/>
        <end position="117"/>
    </location>
</feature>
<evidence type="ECO:0000259" key="14">
    <source>
        <dbReference type="Pfam" id="PF02163"/>
    </source>
</evidence>
<dbReference type="Proteomes" id="UP000179266">
    <property type="component" value="Unassembled WGS sequence"/>
</dbReference>
<feature type="domain" description="Peptidase M50" evidence="14">
    <location>
        <begin position="124"/>
        <end position="180"/>
    </location>
</feature>
<keyword evidence="9" id="KW-0862">Zinc</keyword>
<evidence type="ECO:0000256" key="13">
    <source>
        <dbReference type="SAM" id="Phobius"/>
    </source>
</evidence>
<comment type="cofactor">
    <cofactor evidence="1">
        <name>Zn(2+)</name>
        <dbReference type="ChEBI" id="CHEBI:29105"/>
    </cofactor>
</comment>
<evidence type="ECO:0000313" key="16">
    <source>
        <dbReference type="Proteomes" id="UP000179266"/>
    </source>
</evidence>
<dbReference type="PANTHER" id="PTHR35864">
    <property type="entry name" value="ZINC METALLOPROTEASE MJ0611-RELATED"/>
    <property type="match status" value="1"/>
</dbReference>
<feature type="transmembrane region" description="Helical" evidence="13">
    <location>
        <begin position="12"/>
        <end position="40"/>
    </location>
</feature>
<dbReference type="PANTHER" id="PTHR35864:SF1">
    <property type="entry name" value="ZINC METALLOPROTEASE YWHC-RELATED"/>
    <property type="match status" value="1"/>
</dbReference>
<dbReference type="Pfam" id="PF02163">
    <property type="entry name" value="Peptidase_M50"/>
    <property type="match status" value="1"/>
</dbReference>
<evidence type="ECO:0000256" key="12">
    <source>
        <dbReference type="ARBA" id="ARBA00023136"/>
    </source>
</evidence>
<dbReference type="GO" id="GO:0006508">
    <property type="term" value="P:proteolysis"/>
    <property type="evidence" value="ECO:0007669"/>
    <property type="project" value="UniProtKB-KW"/>
</dbReference>
<proteinExistence type="inferred from homology"/>
<sequence>MGLLSLLFHDPISFFLLVIPLLYSVIIHELAHGLVAWSFGDNTAKDAGRLSLNPIAHIDPLGTLMLFIAGFGWAKPVPVNYFILKNSRFKLIAVAVAGCFANILIAIIALFFLQFHFFNPHSVFSTILMVLVKINIILGAFNLIPIPPLDGSKILMGFLPQEMQRSFSRLEPYGFFIIIILIFTGMLYPVIDFIQNIIYSLISLPFSF</sequence>
<evidence type="ECO:0000256" key="8">
    <source>
        <dbReference type="ARBA" id="ARBA00022801"/>
    </source>
</evidence>
<dbReference type="CDD" id="cd06158">
    <property type="entry name" value="S2P-M50_like_1"/>
    <property type="match status" value="1"/>
</dbReference>
<dbReference type="InterPro" id="IPR044537">
    <property type="entry name" value="Rip2-like"/>
</dbReference>
<dbReference type="AlphaFoldDB" id="A0A1F7RSR6"/>
<keyword evidence="6 13" id="KW-0812">Transmembrane</keyword>
<evidence type="ECO:0000256" key="7">
    <source>
        <dbReference type="ARBA" id="ARBA00022723"/>
    </source>
</evidence>
<dbReference type="InterPro" id="IPR052348">
    <property type="entry name" value="Metallopeptidase_M50B"/>
</dbReference>
<dbReference type="EMBL" id="MGDD01000222">
    <property type="protein sequence ID" value="OGL44481.1"/>
    <property type="molecule type" value="Genomic_DNA"/>
</dbReference>
<evidence type="ECO:0000256" key="4">
    <source>
        <dbReference type="ARBA" id="ARBA00022475"/>
    </source>
</evidence>
<organism evidence="15 16">
    <name type="scientific">Candidatus Schekmanbacteria bacterium RBG_13_48_7</name>
    <dbReference type="NCBI Taxonomy" id="1817878"/>
    <lineage>
        <taxon>Bacteria</taxon>
        <taxon>Candidatus Schekmaniibacteriota</taxon>
    </lineage>
</organism>
<dbReference type="InterPro" id="IPR008915">
    <property type="entry name" value="Peptidase_M50"/>
</dbReference>
<keyword evidence="11" id="KW-0482">Metalloprotease</keyword>
<keyword evidence="7" id="KW-0479">Metal-binding</keyword>
<comment type="caution">
    <text evidence="15">The sequence shown here is derived from an EMBL/GenBank/DDBJ whole genome shotgun (WGS) entry which is preliminary data.</text>
</comment>
<comment type="subcellular location">
    <subcellularLocation>
        <location evidence="2">Cell membrane</location>
        <topology evidence="2">Multi-pass membrane protein</topology>
    </subcellularLocation>
</comment>